<dbReference type="PANTHER" id="PTHR10584">
    <property type="entry name" value="SUGAR KINASE"/>
    <property type="match status" value="1"/>
</dbReference>
<evidence type="ECO:0000313" key="7">
    <source>
        <dbReference type="Proteomes" id="UP001501470"/>
    </source>
</evidence>
<dbReference type="Pfam" id="PF00294">
    <property type="entry name" value="PfkB"/>
    <property type="match status" value="1"/>
</dbReference>
<dbReference type="PROSITE" id="PS00584">
    <property type="entry name" value="PFKB_KINASES_2"/>
    <property type="match status" value="1"/>
</dbReference>
<comment type="similarity">
    <text evidence="1 4">Belongs to the carbohydrate kinase PfkB family.</text>
</comment>
<dbReference type="PANTHER" id="PTHR10584:SF166">
    <property type="entry name" value="RIBOKINASE"/>
    <property type="match status" value="1"/>
</dbReference>
<reference evidence="7" key="1">
    <citation type="journal article" date="2019" name="Int. J. Syst. Evol. Microbiol.">
        <title>The Global Catalogue of Microorganisms (GCM) 10K type strain sequencing project: providing services to taxonomists for standard genome sequencing and annotation.</title>
        <authorList>
            <consortium name="The Broad Institute Genomics Platform"/>
            <consortium name="The Broad Institute Genome Sequencing Center for Infectious Disease"/>
            <person name="Wu L."/>
            <person name="Ma J."/>
        </authorList>
    </citation>
    <scope>NUCLEOTIDE SEQUENCE [LARGE SCALE GENOMIC DNA]</scope>
    <source>
        <strain evidence="7">JCM 15933</strain>
    </source>
</reference>
<dbReference type="SUPFAM" id="SSF53613">
    <property type="entry name" value="Ribokinase-like"/>
    <property type="match status" value="1"/>
</dbReference>
<evidence type="ECO:0000313" key="6">
    <source>
        <dbReference type="EMBL" id="GAA1539841.1"/>
    </source>
</evidence>
<evidence type="ECO:0000259" key="5">
    <source>
        <dbReference type="Pfam" id="PF00294"/>
    </source>
</evidence>
<dbReference type="InterPro" id="IPR029056">
    <property type="entry name" value="Ribokinase-like"/>
</dbReference>
<evidence type="ECO:0000256" key="4">
    <source>
        <dbReference type="RuleBase" id="RU003704"/>
    </source>
</evidence>
<dbReference type="EMBL" id="BAAAQD010000015">
    <property type="protein sequence ID" value="GAA1539841.1"/>
    <property type="molecule type" value="Genomic_DNA"/>
</dbReference>
<sequence length="204" mass="20183">MVAPGANARLADGALAGLPAALDPATVLVLQLEIPPATCLAAARHGKAAGARVVLNAAPLPDPVPPDMAALLREVDVLVVNEGEALRLSGSTADWPALAAGLRTLGPAAVVITLGAQGAVHADADGTDAHPAYKVDAVDTTGAGDSFVGALAASLAEGLPLGAAVRRGCAAGALATTRMGAQSALPTRGELDTFHSVHEELRHA</sequence>
<comment type="caution">
    <text evidence="6">The sequence shown here is derived from an EMBL/GenBank/DDBJ whole genome shotgun (WGS) entry which is preliminary data.</text>
</comment>
<keyword evidence="7" id="KW-1185">Reference proteome</keyword>
<evidence type="ECO:0000256" key="2">
    <source>
        <dbReference type="ARBA" id="ARBA00022679"/>
    </source>
</evidence>
<dbReference type="Proteomes" id="UP001501470">
    <property type="component" value="Unassembled WGS sequence"/>
</dbReference>
<keyword evidence="2 4" id="KW-0808">Transferase</keyword>
<evidence type="ECO:0000256" key="1">
    <source>
        <dbReference type="ARBA" id="ARBA00010688"/>
    </source>
</evidence>
<gene>
    <name evidence="6" type="ORF">GCM10009827_068970</name>
</gene>
<dbReference type="InterPro" id="IPR002139">
    <property type="entry name" value="Ribo/fructo_kinase"/>
</dbReference>
<dbReference type="PRINTS" id="PR00990">
    <property type="entry name" value="RIBOKINASE"/>
</dbReference>
<accession>A0ABP4M9I7</accession>
<dbReference type="InterPro" id="IPR011611">
    <property type="entry name" value="PfkB_dom"/>
</dbReference>
<name>A0ABP4M9I7_9ACTN</name>
<dbReference type="Gene3D" id="3.40.1190.20">
    <property type="match status" value="1"/>
</dbReference>
<evidence type="ECO:0000256" key="3">
    <source>
        <dbReference type="ARBA" id="ARBA00022777"/>
    </source>
</evidence>
<organism evidence="6 7">
    <name type="scientific">Dactylosporangium maewongense</name>
    <dbReference type="NCBI Taxonomy" id="634393"/>
    <lineage>
        <taxon>Bacteria</taxon>
        <taxon>Bacillati</taxon>
        <taxon>Actinomycetota</taxon>
        <taxon>Actinomycetes</taxon>
        <taxon>Micromonosporales</taxon>
        <taxon>Micromonosporaceae</taxon>
        <taxon>Dactylosporangium</taxon>
    </lineage>
</organism>
<keyword evidence="3 4" id="KW-0418">Kinase</keyword>
<dbReference type="InterPro" id="IPR002173">
    <property type="entry name" value="Carboh/pur_kinase_PfkB_CS"/>
</dbReference>
<protein>
    <recommendedName>
        <fullName evidence="5">Carbohydrate kinase PfkB domain-containing protein</fullName>
    </recommendedName>
</protein>
<proteinExistence type="inferred from homology"/>
<feature type="domain" description="Carbohydrate kinase PfkB" evidence="5">
    <location>
        <begin position="29"/>
        <end position="188"/>
    </location>
</feature>